<keyword evidence="1" id="KW-0472">Membrane</keyword>
<dbReference type="AlphaFoldDB" id="A0A6G0UA57"/>
<accession>A0A6G0UA57</accession>
<keyword evidence="1" id="KW-1133">Transmembrane helix</keyword>
<dbReference type="EMBL" id="VYZN01000001">
    <property type="protein sequence ID" value="KAE9545116.1"/>
    <property type="molecule type" value="Genomic_DNA"/>
</dbReference>
<keyword evidence="1" id="KW-0812">Transmembrane</keyword>
<feature type="transmembrane region" description="Helical" evidence="1">
    <location>
        <begin position="121"/>
        <end position="140"/>
    </location>
</feature>
<evidence type="ECO:0000313" key="2">
    <source>
        <dbReference type="EMBL" id="KAE9545116.1"/>
    </source>
</evidence>
<name>A0A6G0UA57_APHGL</name>
<organism evidence="2 3">
    <name type="scientific">Aphis glycines</name>
    <name type="common">Soybean aphid</name>
    <dbReference type="NCBI Taxonomy" id="307491"/>
    <lineage>
        <taxon>Eukaryota</taxon>
        <taxon>Metazoa</taxon>
        <taxon>Ecdysozoa</taxon>
        <taxon>Arthropoda</taxon>
        <taxon>Hexapoda</taxon>
        <taxon>Insecta</taxon>
        <taxon>Pterygota</taxon>
        <taxon>Neoptera</taxon>
        <taxon>Paraneoptera</taxon>
        <taxon>Hemiptera</taxon>
        <taxon>Sternorrhyncha</taxon>
        <taxon>Aphidomorpha</taxon>
        <taxon>Aphidoidea</taxon>
        <taxon>Aphididae</taxon>
        <taxon>Aphidini</taxon>
        <taxon>Aphis</taxon>
        <taxon>Aphis</taxon>
    </lineage>
</organism>
<proteinExistence type="predicted"/>
<evidence type="ECO:0000313" key="3">
    <source>
        <dbReference type="Proteomes" id="UP000475862"/>
    </source>
</evidence>
<reference evidence="2 3" key="1">
    <citation type="submission" date="2019-08" db="EMBL/GenBank/DDBJ databases">
        <title>The genome of the soybean aphid Biotype 1, its phylome, world population structure and adaptation to the North American continent.</title>
        <authorList>
            <person name="Giordano R."/>
            <person name="Donthu R.K."/>
            <person name="Hernandez A.G."/>
            <person name="Wright C.L."/>
            <person name="Zimin A.V."/>
        </authorList>
    </citation>
    <scope>NUCLEOTIDE SEQUENCE [LARGE SCALE GENOMIC DNA]</scope>
    <source>
        <tissue evidence="2">Whole aphids</tissue>
    </source>
</reference>
<evidence type="ECO:0000256" key="1">
    <source>
        <dbReference type="SAM" id="Phobius"/>
    </source>
</evidence>
<keyword evidence="3" id="KW-1185">Reference proteome</keyword>
<protein>
    <submittedName>
        <fullName evidence="2">Uncharacterized protein</fullName>
    </submittedName>
</protein>
<gene>
    <name evidence="2" type="ORF">AGLY_000659</name>
</gene>
<comment type="caution">
    <text evidence="2">The sequence shown here is derived from an EMBL/GenBank/DDBJ whole genome shotgun (WGS) entry which is preliminary data.</text>
</comment>
<sequence>MKTYMTHDNRKRLTFSKRYRNKNVSKNYLVGYNLKLRGRRVHLDNGFQLTFLKILDKQFRSINALNKQYRVTQFSIQNHTLKVKIECGKCRRHNHDSFIVNLSQLPSINLLIKCNTYLKPGLYMAFSVELIIHYFTYLYIGVVKHRLVVSAVCGDLSPAETHRYRNCYHSWSNQLSNKERLRAFSAKSEEMAMVKGGSAG</sequence>
<dbReference type="Proteomes" id="UP000475862">
    <property type="component" value="Unassembled WGS sequence"/>
</dbReference>